<accession>A0ABT4LEN7</accession>
<dbReference type="EMBL" id="JAPWGY010000001">
    <property type="protein sequence ID" value="MCZ4279563.1"/>
    <property type="molecule type" value="Genomic_DNA"/>
</dbReference>
<name>A0ABT4LEN7_9PROT</name>
<dbReference type="InterPro" id="IPR002201">
    <property type="entry name" value="Glyco_trans_9"/>
</dbReference>
<dbReference type="SUPFAM" id="SSF53756">
    <property type="entry name" value="UDP-Glycosyltransferase/glycogen phosphorylase"/>
    <property type="match status" value="1"/>
</dbReference>
<evidence type="ECO:0000256" key="1">
    <source>
        <dbReference type="ARBA" id="ARBA00022676"/>
    </source>
</evidence>
<comment type="caution">
    <text evidence="4">The sequence shown here is derived from an EMBL/GenBank/DDBJ whole genome shotgun (WGS) entry which is preliminary data.</text>
</comment>
<protein>
    <submittedName>
        <fullName evidence="4">Glycosyltransferase family 9 protein</fullName>
    </submittedName>
</protein>
<keyword evidence="5" id="KW-1185">Reference proteome</keyword>
<dbReference type="RefSeq" id="WP_269421763.1">
    <property type="nucleotide sequence ID" value="NZ_JAPWGY010000001.1"/>
</dbReference>
<evidence type="ECO:0000313" key="4">
    <source>
        <dbReference type="EMBL" id="MCZ4279563.1"/>
    </source>
</evidence>
<dbReference type="Gene3D" id="3.40.50.2000">
    <property type="entry name" value="Glycogen Phosphorylase B"/>
    <property type="match status" value="2"/>
</dbReference>
<evidence type="ECO:0000256" key="2">
    <source>
        <dbReference type="ARBA" id="ARBA00022679"/>
    </source>
</evidence>
<reference evidence="4" key="1">
    <citation type="submission" date="2022-12" db="EMBL/GenBank/DDBJ databases">
        <title>Bacterial isolates from different developmental stages of Nematostella vectensis.</title>
        <authorList>
            <person name="Fraune S."/>
        </authorList>
    </citation>
    <scope>NUCLEOTIDE SEQUENCE</scope>
    <source>
        <strain evidence="4">G21630-S1</strain>
    </source>
</reference>
<dbReference type="CDD" id="cd03789">
    <property type="entry name" value="GT9_LPS_heptosyltransferase"/>
    <property type="match status" value="1"/>
</dbReference>
<sequence>MTIDRSGGEKGQEKMNASAKSIRLAPIAEKLPEDPDMVPQDFDPGPQPAGSDDHRHILVIKLSAFGDFVLSIRSFQAIRAHHPKADITLLTTAPYAALARASSCFNSVWIDTRPRIYDIPALFKLRKNLHSGHFSRVYDLQRNDRSHLYYRLFPLKKPEWVGTIKGCSHYYKKPENGVYHIAVREKNQLEVAGIKNIHLPDLSFITAEIEELHLPRAYAMLVPGGAAHRPQKRWPAENYAELAHHLTHLGITPVIIGGTSEQAECDTIKDLCPAARNLCGATSLEQIAVIARKSQFAIGNDTGPMHLISAASCPTVVLFSAASDPNKISPIGPDVQIIQTDNLQDLTLEEVTAALPAAQLD</sequence>
<gene>
    <name evidence="4" type="ORF">O4H49_02160</name>
</gene>
<dbReference type="Pfam" id="PF01075">
    <property type="entry name" value="Glyco_transf_9"/>
    <property type="match status" value="1"/>
</dbReference>
<feature type="region of interest" description="Disordered" evidence="3">
    <location>
        <begin position="30"/>
        <end position="50"/>
    </location>
</feature>
<organism evidence="4 5">
    <name type="scientific">Kiloniella laminariae</name>
    <dbReference type="NCBI Taxonomy" id="454162"/>
    <lineage>
        <taxon>Bacteria</taxon>
        <taxon>Pseudomonadati</taxon>
        <taxon>Pseudomonadota</taxon>
        <taxon>Alphaproteobacteria</taxon>
        <taxon>Rhodospirillales</taxon>
        <taxon>Kiloniellaceae</taxon>
        <taxon>Kiloniella</taxon>
    </lineage>
</organism>
<keyword evidence="2" id="KW-0808">Transferase</keyword>
<evidence type="ECO:0000313" key="5">
    <source>
        <dbReference type="Proteomes" id="UP001069802"/>
    </source>
</evidence>
<evidence type="ECO:0000256" key="3">
    <source>
        <dbReference type="SAM" id="MobiDB-lite"/>
    </source>
</evidence>
<dbReference type="PANTHER" id="PTHR30160">
    <property type="entry name" value="TETRAACYLDISACCHARIDE 4'-KINASE-RELATED"/>
    <property type="match status" value="1"/>
</dbReference>
<proteinExistence type="predicted"/>
<keyword evidence="1" id="KW-0328">Glycosyltransferase</keyword>
<dbReference type="Proteomes" id="UP001069802">
    <property type="component" value="Unassembled WGS sequence"/>
</dbReference>
<dbReference type="InterPro" id="IPR051199">
    <property type="entry name" value="LPS_LOS_Heptosyltrfase"/>
</dbReference>